<gene>
    <name evidence="2" type="ORF">CkaCkLH20_12106</name>
</gene>
<comment type="caution">
    <text evidence="2">The sequence shown here is derived from an EMBL/GenBank/DDBJ whole genome shotgun (WGS) entry which is preliminary data.</text>
</comment>
<reference evidence="2" key="2">
    <citation type="submission" date="2020-11" db="EMBL/GenBank/DDBJ databases">
        <title>Whole genome sequencing of Colletotrichum sp.</title>
        <authorList>
            <person name="Li H."/>
        </authorList>
    </citation>
    <scope>NUCLEOTIDE SEQUENCE</scope>
    <source>
        <strain evidence="2">CkLH20</strain>
    </source>
</reference>
<feature type="region of interest" description="Disordered" evidence="1">
    <location>
        <begin position="434"/>
        <end position="460"/>
    </location>
</feature>
<keyword evidence="3" id="KW-1185">Reference proteome</keyword>
<dbReference type="InterPro" id="IPR051678">
    <property type="entry name" value="AGP_Transferase"/>
</dbReference>
<dbReference type="GeneID" id="62167894"/>
<accession>A0A9P6HUA2</accession>
<dbReference type="PANTHER" id="PTHR21310:SF15">
    <property type="entry name" value="AMINOGLYCOSIDE PHOSPHOTRANSFERASE DOMAIN-CONTAINING PROTEIN"/>
    <property type="match status" value="1"/>
</dbReference>
<dbReference type="OrthoDB" id="10003767at2759"/>
<dbReference type="Proteomes" id="UP000781932">
    <property type="component" value="Unassembled WGS sequence"/>
</dbReference>
<reference evidence="2" key="1">
    <citation type="submission" date="2020-03" db="EMBL/GenBank/DDBJ databases">
        <authorList>
            <person name="He L."/>
        </authorList>
    </citation>
    <scope>NUCLEOTIDE SEQUENCE</scope>
    <source>
        <strain evidence="2">CkLH20</strain>
    </source>
</reference>
<feature type="compositionally biased region" description="Basic and acidic residues" evidence="1">
    <location>
        <begin position="434"/>
        <end position="450"/>
    </location>
</feature>
<dbReference type="SUPFAM" id="SSF56112">
    <property type="entry name" value="Protein kinase-like (PK-like)"/>
    <property type="match status" value="1"/>
</dbReference>
<dbReference type="InterPro" id="IPR011009">
    <property type="entry name" value="Kinase-like_dom_sf"/>
</dbReference>
<proteinExistence type="predicted"/>
<evidence type="ECO:0008006" key="4">
    <source>
        <dbReference type="Google" id="ProtNLM"/>
    </source>
</evidence>
<protein>
    <recommendedName>
        <fullName evidence="4">Aminoglycoside phosphotransferase domain-containing protein</fullName>
    </recommendedName>
</protein>
<dbReference type="EMBL" id="JAATWM020000054">
    <property type="protein sequence ID" value="KAF9870439.1"/>
    <property type="molecule type" value="Genomic_DNA"/>
</dbReference>
<name>A0A9P6HUA2_9PEZI</name>
<sequence length="475" mass="55070">MPVRIPLFPNLNPEQYEEALMKWRENRTPKAIRRLISRYVVFKKDYNNVDFAQWNPDATPSTRDVKQMLDWYTVTKTHYFPRVKSVKLLGVGFTNVYFVVRFYTPQDTPGEGPMTLPEKLYLRFTLPLHYPEDAMPWAGPRLEHEIATMSWVAEYNSLTPKIYLFDSFAQNQLQLEWLMMEPVQGFVLEKCIDNRYCTCETGLQGFAPVGMKAPAMNRDAVAKTFSEIHGAFKKMTFARPEQGKVIAGFHVHQGTCYDFLGRVVSKQFDVAARISKIETSSDPFPSFEHYFDAYFDAVYHDMDSGDRHIRKMKLYSTLEARGTPCRKLFSYMHRKNVDPNSDEPLLLRSLNLHTGNVLVDEHGHVVAVLGWEDAVVFPLEWLKSADELNQGLLHCTNDPLFRPLRSVMESFDLIPRGSRRPKYELGFDHGCPDHTRDSQTHFRPDHDRTATPKTPRTPITPVKEMFGKVFKELRK</sequence>
<dbReference type="PANTHER" id="PTHR21310">
    <property type="entry name" value="AMINOGLYCOSIDE PHOSPHOTRANSFERASE-RELATED-RELATED"/>
    <property type="match status" value="1"/>
</dbReference>
<organism evidence="2 3">
    <name type="scientific">Colletotrichum karsti</name>
    <dbReference type="NCBI Taxonomy" id="1095194"/>
    <lineage>
        <taxon>Eukaryota</taxon>
        <taxon>Fungi</taxon>
        <taxon>Dikarya</taxon>
        <taxon>Ascomycota</taxon>
        <taxon>Pezizomycotina</taxon>
        <taxon>Sordariomycetes</taxon>
        <taxon>Hypocreomycetidae</taxon>
        <taxon>Glomerellales</taxon>
        <taxon>Glomerellaceae</taxon>
        <taxon>Colletotrichum</taxon>
        <taxon>Colletotrichum boninense species complex</taxon>
    </lineage>
</organism>
<dbReference type="RefSeq" id="XP_038739900.1">
    <property type="nucleotide sequence ID" value="XM_038894820.1"/>
</dbReference>
<evidence type="ECO:0000313" key="3">
    <source>
        <dbReference type="Proteomes" id="UP000781932"/>
    </source>
</evidence>
<evidence type="ECO:0000256" key="1">
    <source>
        <dbReference type="SAM" id="MobiDB-lite"/>
    </source>
</evidence>
<dbReference type="AlphaFoldDB" id="A0A9P6HUA2"/>
<evidence type="ECO:0000313" key="2">
    <source>
        <dbReference type="EMBL" id="KAF9870439.1"/>
    </source>
</evidence>